<feature type="transmembrane region" description="Helical" evidence="8">
    <location>
        <begin position="280"/>
        <end position="302"/>
    </location>
</feature>
<feature type="transmembrane region" description="Helical" evidence="8">
    <location>
        <begin position="150"/>
        <end position="171"/>
    </location>
</feature>
<evidence type="ECO:0000313" key="9">
    <source>
        <dbReference type="EMBL" id="NEZ92747.1"/>
    </source>
</evidence>
<keyword evidence="6 8" id="KW-1133">Transmembrane helix</keyword>
<dbReference type="FunFam" id="1.10.3470.10:FF:000037">
    <property type="entry name" value="Putative iron ABC transporter, permease protein"/>
    <property type="match status" value="1"/>
</dbReference>
<feature type="transmembrane region" description="Helical" evidence="8">
    <location>
        <begin position="117"/>
        <end position="138"/>
    </location>
</feature>
<dbReference type="RefSeq" id="WP_004442084.1">
    <property type="nucleotide sequence ID" value="NZ_AP025140.1"/>
</dbReference>
<dbReference type="Pfam" id="PF01032">
    <property type="entry name" value="FecCD"/>
    <property type="match status" value="1"/>
</dbReference>
<evidence type="ECO:0000256" key="4">
    <source>
        <dbReference type="ARBA" id="ARBA00022475"/>
    </source>
</evidence>
<comment type="similarity">
    <text evidence="2">Belongs to the binding-protein-dependent transport system permease family. FecCD subfamily.</text>
</comment>
<dbReference type="EMBL" id="SGKC01000024">
    <property type="protein sequence ID" value="NEZ92747.1"/>
    <property type="molecule type" value="Genomic_DNA"/>
</dbReference>
<feature type="transmembrane region" description="Helical" evidence="8">
    <location>
        <begin position="192"/>
        <end position="211"/>
    </location>
</feature>
<dbReference type="PANTHER" id="PTHR30472:SF25">
    <property type="entry name" value="ABC TRANSPORTER PERMEASE PROTEIN MJ0876-RELATED"/>
    <property type="match status" value="1"/>
</dbReference>
<dbReference type="GO" id="GO:0005886">
    <property type="term" value="C:plasma membrane"/>
    <property type="evidence" value="ECO:0007669"/>
    <property type="project" value="UniProtKB-SubCell"/>
</dbReference>
<feature type="transmembrane region" description="Helical" evidence="8">
    <location>
        <begin position="241"/>
        <end position="268"/>
    </location>
</feature>
<dbReference type="EMBL" id="CP069280">
    <property type="protein sequence ID" value="QRI54944.1"/>
    <property type="molecule type" value="Genomic_DNA"/>
</dbReference>
<feature type="transmembrane region" description="Helical" evidence="8">
    <location>
        <begin position="92"/>
        <end position="110"/>
    </location>
</feature>
<evidence type="ECO:0000256" key="2">
    <source>
        <dbReference type="ARBA" id="ARBA00007935"/>
    </source>
</evidence>
<evidence type="ECO:0000313" key="10">
    <source>
        <dbReference type="EMBL" id="QRI54944.1"/>
    </source>
</evidence>
<dbReference type="InterPro" id="IPR037294">
    <property type="entry name" value="ABC_BtuC-like"/>
</dbReference>
<accession>A0A0A2HEN5</accession>
<dbReference type="CDD" id="cd06550">
    <property type="entry name" value="TM_ABC_iron-siderophores_like"/>
    <property type="match status" value="1"/>
</dbReference>
<keyword evidence="3" id="KW-0813">Transport</keyword>
<gene>
    <name evidence="9" type="ORF">EXM69_12525</name>
    <name evidence="10" type="ORF">JQS73_07575</name>
</gene>
<protein>
    <submittedName>
        <fullName evidence="9">Iron ABC transporter permease</fullName>
    </submittedName>
</protein>
<evidence type="ECO:0000256" key="7">
    <source>
        <dbReference type="ARBA" id="ARBA00023136"/>
    </source>
</evidence>
<keyword evidence="4" id="KW-1003">Cell membrane</keyword>
<sequence length="332" mass="36009">MKKKSLFIGLIIITIVASLVSITIGAASITPFKVIEVILNKFIGNINDSTLQKIIWDIRMPRIILAALVGIGLSVTGTSFQGIFKNSMADPYVLGISSGAALGATISIVYKLETKGALVTTLCAFIGAILTIFIVYNIARVGNKIPTTTLLLAGIALNFFMSSLISMSMILHKEAIDRIVYWTMGSLGNASYKQIYFLAPIVIIITFIFYYNYRALNIMAAGEESAYILGIDSEKFKKKMIVLSSIMVAAIVSVSGIIGFVGLIIPHIARFIVGANHREVIPFSMVLGALFLIICDALARGIMPPTELPVGAVTSCFGAPYFMYLLWKKKRG</sequence>
<evidence type="ECO:0000313" key="11">
    <source>
        <dbReference type="Proteomes" id="UP000473887"/>
    </source>
</evidence>
<dbReference type="Proteomes" id="UP000473887">
    <property type="component" value="Unassembled WGS sequence"/>
</dbReference>
<feature type="transmembrane region" description="Helical" evidence="8">
    <location>
        <begin position="63"/>
        <end position="80"/>
    </location>
</feature>
<organism evidence="9 11">
    <name type="scientific">Clostridium botulinum</name>
    <dbReference type="NCBI Taxonomy" id="1491"/>
    <lineage>
        <taxon>Bacteria</taxon>
        <taxon>Bacillati</taxon>
        <taxon>Bacillota</taxon>
        <taxon>Clostridia</taxon>
        <taxon>Eubacteriales</taxon>
        <taxon>Clostridiaceae</taxon>
        <taxon>Clostridium</taxon>
    </lineage>
</organism>
<dbReference type="SUPFAM" id="SSF81345">
    <property type="entry name" value="ABC transporter involved in vitamin B12 uptake, BtuC"/>
    <property type="match status" value="1"/>
</dbReference>
<name>A0A0A2HEN5_CLOBO</name>
<reference evidence="9 11" key="2">
    <citation type="submission" date="2019-02" db="EMBL/GenBank/DDBJ databases">
        <title>Genome sequencing of Clostridium botulinum clinical isolates.</title>
        <authorList>
            <person name="Brunt J."/>
            <person name="Van Vliet A.H.M."/>
            <person name="Stringer S.C."/>
            <person name="Grant K.A."/>
            <person name="Carter A.C."/>
            <person name="Peck M.W."/>
        </authorList>
    </citation>
    <scope>NUCLEOTIDE SEQUENCE [LARGE SCALE GENOMIC DNA]</scope>
    <source>
        <strain evidence="9 11">H142660711</strain>
    </source>
</reference>
<reference evidence="10" key="3">
    <citation type="submission" date="2021-02" db="EMBL/GenBank/DDBJ databases">
        <authorList>
            <person name="Dover N."/>
            <person name="Barash J.R."/>
            <person name="Bell J.M."/>
            <person name="Sylvester M.D."/>
            <person name="Arnon S."/>
        </authorList>
    </citation>
    <scope>NUCLEOTIDE SEQUENCE</scope>
    <source>
        <strain evidence="10">IBCA10-7060</strain>
    </source>
</reference>
<proteinExistence type="inferred from homology"/>
<keyword evidence="7 8" id="KW-0472">Membrane</keyword>
<dbReference type="Gene3D" id="1.10.3470.10">
    <property type="entry name" value="ABC transporter involved in vitamin B12 uptake, BtuC"/>
    <property type="match status" value="1"/>
</dbReference>
<evidence type="ECO:0000313" key="12">
    <source>
        <dbReference type="Proteomes" id="UP000663464"/>
    </source>
</evidence>
<evidence type="ECO:0000256" key="3">
    <source>
        <dbReference type="ARBA" id="ARBA00022448"/>
    </source>
</evidence>
<keyword evidence="5 8" id="KW-0812">Transmembrane</keyword>
<dbReference type="Proteomes" id="UP000663464">
    <property type="component" value="Chromosome"/>
</dbReference>
<comment type="subcellular location">
    <subcellularLocation>
        <location evidence="1">Cell membrane</location>
        <topology evidence="1">Multi-pass membrane protein</topology>
    </subcellularLocation>
</comment>
<dbReference type="PANTHER" id="PTHR30472">
    <property type="entry name" value="FERRIC ENTEROBACTIN TRANSPORT SYSTEM PERMEASE PROTEIN"/>
    <property type="match status" value="1"/>
</dbReference>
<dbReference type="InterPro" id="IPR000522">
    <property type="entry name" value="ABC_transptr_permease_BtuC"/>
</dbReference>
<evidence type="ECO:0000256" key="5">
    <source>
        <dbReference type="ARBA" id="ARBA00022692"/>
    </source>
</evidence>
<evidence type="ECO:0000256" key="8">
    <source>
        <dbReference type="SAM" id="Phobius"/>
    </source>
</evidence>
<dbReference type="AlphaFoldDB" id="A0A0A2HEN5"/>
<dbReference type="GO" id="GO:0022857">
    <property type="term" value="F:transmembrane transporter activity"/>
    <property type="evidence" value="ECO:0007669"/>
    <property type="project" value="InterPro"/>
</dbReference>
<feature type="transmembrane region" description="Helical" evidence="8">
    <location>
        <begin position="6"/>
        <end position="29"/>
    </location>
</feature>
<evidence type="ECO:0000256" key="1">
    <source>
        <dbReference type="ARBA" id="ARBA00004651"/>
    </source>
</evidence>
<evidence type="ECO:0000256" key="6">
    <source>
        <dbReference type="ARBA" id="ARBA00022989"/>
    </source>
</evidence>
<dbReference type="GO" id="GO:0033214">
    <property type="term" value="P:siderophore-iron import into cell"/>
    <property type="evidence" value="ECO:0007669"/>
    <property type="project" value="TreeGrafter"/>
</dbReference>
<reference evidence="10 12" key="1">
    <citation type="journal article" date="2014" name="J. Infect. Dis.">
        <title>Molecular characterization of a novel botulinum neurotoxin type H gene.</title>
        <authorList>
            <person name="Dover N."/>
            <person name="Barash J.R."/>
            <person name="Hill K.K."/>
            <person name="Xie G."/>
            <person name="Arnon S.S."/>
        </authorList>
    </citation>
    <scope>NUCLEOTIDE SEQUENCE [LARGE SCALE GENOMIC DNA]</scope>
    <source>
        <strain evidence="10 12">IBCA10-7060</strain>
    </source>
</reference>
<feature type="transmembrane region" description="Helical" evidence="8">
    <location>
        <begin position="308"/>
        <end position="327"/>
    </location>
</feature>